<dbReference type="Gene3D" id="1.10.10.60">
    <property type="entry name" value="Homeodomain-like"/>
    <property type="match status" value="1"/>
</dbReference>
<sequence>MLEKSSSELNRRRKKRTSIEGNIRNVLEDTFQSNPRPVPVVMEALAENLNLDREVVRVWFCNRRQKAKRQCPLSAAYYPGDDEVSNSCGFLLYTNHSRLPVKSNCSISDEECSQGSAADRGCRSLESDAGERFKLETRVE</sequence>
<evidence type="ECO:0000259" key="7">
    <source>
        <dbReference type="PROSITE" id="PS50071"/>
    </source>
</evidence>
<dbReference type="PROSITE" id="PS00027">
    <property type="entry name" value="HOMEOBOX_1"/>
    <property type="match status" value="1"/>
</dbReference>
<evidence type="ECO:0000256" key="4">
    <source>
        <dbReference type="ARBA" id="ARBA00023242"/>
    </source>
</evidence>
<evidence type="ECO:0000313" key="10">
    <source>
        <dbReference type="WBParaSite" id="SBAD_0000673901-mRNA-1"/>
    </source>
</evidence>
<dbReference type="InterPro" id="IPR050255">
    <property type="entry name" value="POU_domain_TF"/>
</dbReference>
<accession>A0A183IS91</accession>
<dbReference type="PROSITE" id="PS50071">
    <property type="entry name" value="HOMEOBOX_2"/>
    <property type="match status" value="1"/>
</dbReference>
<reference evidence="10" key="1">
    <citation type="submission" date="2016-06" db="UniProtKB">
        <authorList>
            <consortium name="WormBaseParasite"/>
        </authorList>
    </citation>
    <scope>IDENTIFICATION</scope>
</reference>
<dbReference type="InterPro" id="IPR013847">
    <property type="entry name" value="POU"/>
</dbReference>
<dbReference type="EMBL" id="UZAM01009802">
    <property type="protein sequence ID" value="VDP10153.1"/>
    <property type="molecule type" value="Genomic_DNA"/>
</dbReference>
<keyword evidence="9" id="KW-1185">Reference proteome</keyword>
<keyword evidence="3 5" id="KW-0371">Homeobox</keyword>
<dbReference type="InterPro" id="IPR017970">
    <property type="entry name" value="Homeobox_CS"/>
</dbReference>
<evidence type="ECO:0000256" key="3">
    <source>
        <dbReference type="ARBA" id="ARBA00023155"/>
    </source>
</evidence>
<dbReference type="SMART" id="SM00389">
    <property type="entry name" value="HOX"/>
    <property type="match status" value="1"/>
</dbReference>
<evidence type="ECO:0000256" key="2">
    <source>
        <dbReference type="ARBA" id="ARBA00023125"/>
    </source>
</evidence>
<evidence type="ECO:0000313" key="8">
    <source>
        <dbReference type="EMBL" id="VDP10153.1"/>
    </source>
</evidence>
<dbReference type="SUPFAM" id="SSF46689">
    <property type="entry name" value="Homeodomain-like"/>
    <property type="match status" value="1"/>
</dbReference>
<evidence type="ECO:0000256" key="6">
    <source>
        <dbReference type="RuleBase" id="RU000682"/>
    </source>
</evidence>
<gene>
    <name evidence="8" type="ORF">SBAD_LOCUS6488</name>
</gene>
<evidence type="ECO:0000313" key="9">
    <source>
        <dbReference type="Proteomes" id="UP000270296"/>
    </source>
</evidence>
<dbReference type="InterPro" id="IPR001356">
    <property type="entry name" value="HD"/>
</dbReference>
<dbReference type="PANTHER" id="PTHR11636:SF89">
    <property type="entry name" value="POU DOMAIN PROTEIN 2, ISOFORM B-RELATED"/>
    <property type="match status" value="1"/>
</dbReference>
<reference evidence="8 9" key="2">
    <citation type="submission" date="2018-11" db="EMBL/GenBank/DDBJ databases">
        <authorList>
            <consortium name="Pathogen Informatics"/>
        </authorList>
    </citation>
    <scope>NUCLEOTIDE SEQUENCE [LARGE SCALE GENOMIC DNA]</scope>
</reference>
<keyword evidence="2 5" id="KW-0238">DNA-binding</keyword>
<keyword evidence="4 5" id="KW-0539">Nucleus</keyword>
<dbReference type="GO" id="GO:0000978">
    <property type="term" value="F:RNA polymerase II cis-regulatory region sequence-specific DNA binding"/>
    <property type="evidence" value="ECO:0007669"/>
    <property type="project" value="TreeGrafter"/>
</dbReference>
<evidence type="ECO:0000256" key="1">
    <source>
        <dbReference type="ARBA" id="ARBA00004123"/>
    </source>
</evidence>
<dbReference type="OrthoDB" id="6358449at2759"/>
<dbReference type="PANTHER" id="PTHR11636">
    <property type="entry name" value="POU DOMAIN"/>
    <property type="match status" value="1"/>
</dbReference>
<evidence type="ECO:0000256" key="5">
    <source>
        <dbReference type="PROSITE-ProRule" id="PRU00108"/>
    </source>
</evidence>
<dbReference type="CDD" id="cd00086">
    <property type="entry name" value="homeodomain"/>
    <property type="match status" value="1"/>
</dbReference>
<dbReference type="Pfam" id="PF00046">
    <property type="entry name" value="Homeodomain"/>
    <property type="match status" value="1"/>
</dbReference>
<dbReference type="GO" id="GO:0005634">
    <property type="term" value="C:nucleus"/>
    <property type="evidence" value="ECO:0007669"/>
    <property type="project" value="UniProtKB-SubCell"/>
</dbReference>
<feature type="DNA-binding region" description="Homeobox" evidence="5">
    <location>
        <begin position="12"/>
        <end position="71"/>
    </location>
</feature>
<feature type="domain" description="Homeobox" evidence="7">
    <location>
        <begin position="10"/>
        <end position="70"/>
    </location>
</feature>
<dbReference type="InterPro" id="IPR009057">
    <property type="entry name" value="Homeodomain-like_sf"/>
</dbReference>
<proteinExistence type="predicted"/>
<dbReference type="PRINTS" id="PR00028">
    <property type="entry name" value="POUDOMAIN"/>
</dbReference>
<dbReference type="Proteomes" id="UP000270296">
    <property type="component" value="Unassembled WGS sequence"/>
</dbReference>
<name>A0A183IS91_9BILA</name>
<dbReference type="WBParaSite" id="SBAD_0000673901-mRNA-1">
    <property type="protein sequence ID" value="SBAD_0000673901-mRNA-1"/>
    <property type="gene ID" value="SBAD_0000673901"/>
</dbReference>
<dbReference type="GO" id="GO:0000981">
    <property type="term" value="F:DNA-binding transcription factor activity, RNA polymerase II-specific"/>
    <property type="evidence" value="ECO:0007669"/>
    <property type="project" value="InterPro"/>
</dbReference>
<comment type="subcellular location">
    <subcellularLocation>
        <location evidence="1 5 6">Nucleus</location>
    </subcellularLocation>
</comment>
<protein>
    <submittedName>
        <fullName evidence="10">Homeobox domain-containing protein</fullName>
    </submittedName>
</protein>
<dbReference type="AlphaFoldDB" id="A0A183IS91"/>
<organism evidence="10">
    <name type="scientific">Soboliphyme baturini</name>
    <dbReference type="NCBI Taxonomy" id="241478"/>
    <lineage>
        <taxon>Eukaryota</taxon>
        <taxon>Metazoa</taxon>
        <taxon>Ecdysozoa</taxon>
        <taxon>Nematoda</taxon>
        <taxon>Enoplea</taxon>
        <taxon>Dorylaimia</taxon>
        <taxon>Dioctophymatida</taxon>
        <taxon>Dioctophymatoidea</taxon>
        <taxon>Soboliphymatidae</taxon>
        <taxon>Soboliphyme</taxon>
    </lineage>
</organism>